<dbReference type="GO" id="GO:0016747">
    <property type="term" value="F:acyltransferase activity, transferring groups other than amino-acyl groups"/>
    <property type="evidence" value="ECO:0007669"/>
    <property type="project" value="InterPro"/>
</dbReference>
<dbReference type="PANTHER" id="PTHR43792">
    <property type="entry name" value="GNAT FAMILY, PUTATIVE (AFU_ORTHOLOGUE AFUA_3G00765)-RELATED-RELATED"/>
    <property type="match status" value="1"/>
</dbReference>
<sequence>MRYAFATGRVGLRQPVEDDAPWLYTLNNDPLWERFIGNRGVHTLRGAKRYVMMTQNHFRQWGYGLWVMERRMDGQPMGLCGLVNRGIFSAPDLGFALLEKYRRKGFVCEASEAVLEQARVRYRFSAISALAHPQNTASCNVLNRLGFVGYGQICIPKLARQRLFWRTLK</sequence>
<dbReference type="EMBL" id="CP064795">
    <property type="protein sequence ID" value="QPG05279.1"/>
    <property type="molecule type" value="Genomic_DNA"/>
</dbReference>
<reference evidence="2 3" key="1">
    <citation type="submission" date="2020-11" db="EMBL/GenBank/DDBJ databases">
        <title>Complete genome sequence for Salinimonas sp. strain G2-b.</title>
        <authorList>
            <person name="Park S.-J."/>
        </authorList>
    </citation>
    <scope>NUCLEOTIDE SEQUENCE [LARGE SCALE GENOMIC DNA]</scope>
    <source>
        <strain evidence="2 3">G2-b</strain>
    </source>
</reference>
<dbReference type="InterPro" id="IPR000182">
    <property type="entry name" value="GNAT_dom"/>
</dbReference>
<protein>
    <submittedName>
        <fullName evidence="2">GNAT family N-acetyltransferase</fullName>
    </submittedName>
</protein>
<dbReference type="InterPro" id="IPR051531">
    <property type="entry name" value="N-acetyltransferase"/>
</dbReference>
<gene>
    <name evidence="2" type="ORF">IT774_14365</name>
</gene>
<evidence type="ECO:0000259" key="1">
    <source>
        <dbReference type="PROSITE" id="PS51186"/>
    </source>
</evidence>
<dbReference type="Proteomes" id="UP000595095">
    <property type="component" value="Chromosome"/>
</dbReference>
<dbReference type="Gene3D" id="3.40.630.30">
    <property type="match status" value="1"/>
</dbReference>
<proteinExistence type="predicted"/>
<evidence type="ECO:0000313" key="3">
    <source>
        <dbReference type="Proteomes" id="UP000595095"/>
    </source>
</evidence>
<feature type="domain" description="N-acetyltransferase" evidence="1">
    <location>
        <begin position="10"/>
        <end position="169"/>
    </location>
</feature>
<dbReference type="AlphaFoldDB" id="A0A7S9DWM2"/>
<dbReference type="SUPFAM" id="SSF55729">
    <property type="entry name" value="Acyl-CoA N-acyltransferases (Nat)"/>
    <property type="match status" value="1"/>
</dbReference>
<dbReference type="Pfam" id="PF13302">
    <property type="entry name" value="Acetyltransf_3"/>
    <property type="match status" value="1"/>
</dbReference>
<organism evidence="2 3">
    <name type="scientific">Salinimonas marina</name>
    <dbReference type="NCBI Taxonomy" id="2785918"/>
    <lineage>
        <taxon>Bacteria</taxon>
        <taxon>Pseudomonadati</taxon>
        <taxon>Pseudomonadota</taxon>
        <taxon>Gammaproteobacteria</taxon>
        <taxon>Alteromonadales</taxon>
        <taxon>Alteromonadaceae</taxon>
        <taxon>Alteromonas/Salinimonas group</taxon>
        <taxon>Salinimonas</taxon>
    </lineage>
</organism>
<keyword evidence="2" id="KW-0808">Transferase</keyword>
<dbReference type="InterPro" id="IPR016181">
    <property type="entry name" value="Acyl_CoA_acyltransferase"/>
</dbReference>
<accession>A0A7S9DWM2</accession>
<dbReference type="PANTHER" id="PTHR43792:SF1">
    <property type="entry name" value="N-ACETYLTRANSFERASE DOMAIN-CONTAINING PROTEIN"/>
    <property type="match status" value="1"/>
</dbReference>
<evidence type="ECO:0000313" key="2">
    <source>
        <dbReference type="EMBL" id="QPG05279.1"/>
    </source>
</evidence>
<name>A0A7S9DWM2_9ALTE</name>
<keyword evidence="3" id="KW-1185">Reference proteome</keyword>
<dbReference type="KEGG" id="smaa:IT774_14365"/>
<dbReference type="PROSITE" id="PS51186">
    <property type="entry name" value="GNAT"/>
    <property type="match status" value="1"/>
</dbReference>
<dbReference type="RefSeq" id="WP_195810369.1">
    <property type="nucleotide sequence ID" value="NZ_CP064795.1"/>
</dbReference>